<name>A0AAE3NLG2_RALSL</name>
<protein>
    <submittedName>
        <fullName evidence="2">Uncharacterized protein</fullName>
    </submittedName>
</protein>
<organism evidence="2 3">
    <name type="scientific">Ralstonia solanacearum</name>
    <name type="common">Pseudomonas solanacearum</name>
    <dbReference type="NCBI Taxonomy" id="305"/>
    <lineage>
        <taxon>Bacteria</taxon>
        <taxon>Pseudomonadati</taxon>
        <taxon>Pseudomonadota</taxon>
        <taxon>Betaproteobacteria</taxon>
        <taxon>Burkholderiales</taxon>
        <taxon>Burkholderiaceae</taxon>
        <taxon>Ralstonia</taxon>
        <taxon>Ralstonia solanacearum species complex</taxon>
    </lineage>
</organism>
<dbReference type="RefSeq" id="WP_184850599.1">
    <property type="nucleotide sequence ID" value="NZ_JABZEH010000001.1"/>
</dbReference>
<proteinExistence type="predicted"/>
<evidence type="ECO:0000313" key="3">
    <source>
        <dbReference type="Proteomes" id="UP001143674"/>
    </source>
</evidence>
<gene>
    <name evidence="2" type="ORF">LBW55_15745</name>
</gene>
<feature type="region of interest" description="Disordered" evidence="1">
    <location>
        <begin position="1"/>
        <end position="50"/>
    </location>
</feature>
<comment type="caution">
    <text evidence="2">The sequence shown here is derived from an EMBL/GenBank/DDBJ whole genome shotgun (WGS) entry which is preliminary data.</text>
</comment>
<evidence type="ECO:0000313" key="2">
    <source>
        <dbReference type="EMBL" id="MDB0523054.1"/>
    </source>
</evidence>
<dbReference type="AlphaFoldDB" id="A0AAE3NLG2"/>
<dbReference type="EMBL" id="JAIVEX010000007">
    <property type="protein sequence ID" value="MDB0523054.1"/>
    <property type="molecule type" value="Genomic_DNA"/>
</dbReference>
<accession>A0AAE3NLG2</accession>
<evidence type="ECO:0000256" key="1">
    <source>
        <dbReference type="SAM" id="MobiDB-lite"/>
    </source>
</evidence>
<sequence length="50" mass="5381">MHISEPCAIADGNPDNNNIGTAEARRDMVPVSVPPSDDDDPATLKSRPHR</sequence>
<dbReference type="Proteomes" id="UP001143674">
    <property type="component" value="Unassembled WGS sequence"/>
</dbReference>
<reference evidence="2" key="1">
    <citation type="submission" date="2021-09" db="EMBL/GenBank/DDBJ databases">
        <title>Genomic analysis of Ralstonia spp.</title>
        <authorList>
            <person name="Aburjaile F."/>
            <person name="Ariute J.C."/>
            <person name="Pais A.K.L."/>
            <person name="Albuquerque G.M.R."/>
            <person name="Silva A.M.F."/>
            <person name="Brenig B."/>
            <person name="Azevedo V."/>
            <person name="Matiuzzi M."/>
            <person name="Ramos R."/>
            <person name="Goes-Neto A."/>
            <person name="Soares S."/>
            <person name="Iseppon A.M.B."/>
            <person name="Souza E."/>
            <person name="Gama M."/>
        </authorList>
    </citation>
    <scope>NUCLEOTIDE SEQUENCE</scope>
    <source>
        <strain evidence="2">B4</strain>
    </source>
</reference>